<keyword evidence="2" id="KW-1185">Reference proteome</keyword>
<dbReference type="Proteomes" id="UP000183287">
    <property type="component" value="Unassembled WGS sequence"/>
</dbReference>
<organism evidence="1 2">
    <name type="scientific">Nitrosomonas communis</name>
    <dbReference type="NCBI Taxonomy" id="44574"/>
    <lineage>
        <taxon>Bacteria</taxon>
        <taxon>Pseudomonadati</taxon>
        <taxon>Pseudomonadota</taxon>
        <taxon>Betaproteobacteria</taxon>
        <taxon>Nitrosomonadales</taxon>
        <taxon>Nitrosomonadaceae</taxon>
        <taxon>Nitrosomonas</taxon>
    </lineage>
</organism>
<protein>
    <submittedName>
        <fullName evidence="1">Uncharacterized protein</fullName>
    </submittedName>
</protein>
<evidence type="ECO:0000313" key="1">
    <source>
        <dbReference type="EMBL" id="SFM86432.1"/>
    </source>
</evidence>
<proteinExistence type="predicted"/>
<reference evidence="2" key="1">
    <citation type="submission" date="2016-10" db="EMBL/GenBank/DDBJ databases">
        <authorList>
            <person name="Varghese N."/>
            <person name="Submissions S."/>
        </authorList>
    </citation>
    <scope>NUCLEOTIDE SEQUENCE [LARGE SCALE GENOMIC DNA]</scope>
    <source>
        <strain evidence="2">Nm44</strain>
    </source>
</reference>
<sequence>MKLSVKLSGIQISFTAFLMSNSRHLAKLRYQLGVRQLHATELRDRASVKIVPDILRIHKRYDVQVDLYRVAKEDHSLIYSFD</sequence>
<name>A0A1I4UBU8_9PROT</name>
<dbReference type="AlphaFoldDB" id="A0A1I4UBU8"/>
<dbReference type="EMBL" id="FOUB01000062">
    <property type="protein sequence ID" value="SFM86432.1"/>
    <property type="molecule type" value="Genomic_DNA"/>
</dbReference>
<accession>A0A1I4UBU8</accession>
<evidence type="ECO:0000313" key="2">
    <source>
        <dbReference type="Proteomes" id="UP000183287"/>
    </source>
</evidence>
<gene>
    <name evidence="1" type="ORF">SAMN05421863_106225</name>
</gene>